<proteinExistence type="predicted"/>
<dbReference type="EMBL" id="FMYI01000004">
    <property type="protein sequence ID" value="SDC07216.1"/>
    <property type="molecule type" value="Genomic_DNA"/>
</dbReference>
<evidence type="ECO:0000313" key="2">
    <source>
        <dbReference type="EMBL" id="SDC07216.1"/>
    </source>
</evidence>
<keyword evidence="3" id="KW-1185">Reference proteome</keyword>
<evidence type="ECO:0000313" key="3">
    <source>
        <dbReference type="Proteomes" id="UP000242949"/>
    </source>
</evidence>
<dbReference type="AlphaFoldDB" id="A0A1G6IN71"/>
<protein>
    <recommendedName>
        <fullName evidence="4">Zn-finger containing protein</fullName>
    </recommendedName>
</protein>
<evidence type="ECO:0000256" key="1">
    <source>
        <dbReference type="SAM" id="Phobius"/>
    </source>
</evidence>
<feature type="transmembrane region" description="Helical" evidence="1">
    <location>
        <begin position="20"/>
        <end position="37"/>
    </location>
</feature>
<keyword evidence="1" id="KW-1133">Transmembrane helix</keyword>
<keyword evidence="1" id="KW-0472">Membrane</keyword>
<evidence type="ECO:0008006" key="4">
    <source>
        <dbReference type="Google" id="ProtNLM"/>
    </source>
</evidence>
<name>A0A1G6IN71_9BACI</name>
<feature type="transmembrane region" description="Helical" evidence="1">
    <location>
        <begin position="43"/>
        <end position="62"/>
    </location>
</feature>
<gene>
    <name evidence="2" type="ORF">SAMN05421734_10471</name>
</gene>
<keyword evidence="1" id="KW-0812">Transmembrane</keyword>
<sequence>MILFQLKEKFHKFMQGRYGIDQLYVTSLVVYFILLFFSRWVDFLLIDFLMSFIIIWAIYRIFSKNIPKRYQENQRLLKFLTVIKKNFKRVKMRVLTIRTHRYKTCPNCRTTLRLKRKRGKHRVKCPKCQQSVRLRNFF</sequence>
<reference evidence="3" key="1">
    <citation type="submission" date="2016-09" db="EMBL/GenBank/DDBJ databases">
        <authorList>
            <person name="Varghese N."/>
            <person name="Submissions S."/>
        </authorList>
    </citation>
    <scope>NUCLEOTIDE SEQUENCE [LARGE SCALE GENOMIC DNA]</scope>
    <source>
        <strain evidence="3">S5</strain>
    </source>
</reference>
<accession>A0A1G6IN71</accession>
<dbReference type="STRING" id="1612202.SAMN05421734_10471"/>
<dbReference type="Proteomes" id="UP000242949">
    <property type="component" value="Unassembled WGS sequence"/>
</dbReference>
<organism evidence="2 3">
    <name type="scientific">Pelagirhabdus alkalitolerans</name>
    <dbReference type="NCBI Taxonomy" id="1612202"/>
    <lineage>
        <taxon>Bacteria</taxon>
        <taxon>Bacillati</taxon>
        <taxon>Bacillota</taxon>
        <taxon>Bacilli</taxon>
        <taxon>Bacillales</taxon>
        <taxon>Bacillaceae</taxon>
        <taxon>Pelagirhabdus</taxon>
    </lineage>
</organism>